<proteinExistence type="predicted"/>
<dbReference type="EMBL" id="ML977138">
    <property type="protein sequence ID" value="KAF1991947.1"/>
    <property type="molecule type" value="Genomic_DNA"/>
</dbReference>
<dbReference type="PANTHER" id="PTHR24148">
    <property type="entry name" value="ANKYRIN REPEAT DOMAIN-CONTAINING PROTEIN 39 HOMOLOG-RELATED"/>
    <property type="match status" value="1"/>
</dbReference>
<dbReference type="PANTHER" id="PTHR24148:SF64">
    <property type="entry name" value="HETEROKARYON INCOMPATIBILITY DOMAIN-CONTAINING PROTEIN"/>
    <property type="match status" value="1"/>
</dbReference>
<reference evidence="2" key="1">
    <citation type="journal article" date="2020" name="Stud. Mycol.">
        <title>101 Dothideomycetes genomes: a test case for predicting lifestyles and emergence of pathogens.</title>
        <authorList>
            <person name="Haridas S."/>
            <person name="Albert R."/>
            <person name="Binder M."/>
            <person name="Bloem J."/>
            <person name="Labutti K."/>
            <person name="Salamov A."/>
            <person name="Andreopoulos B."/>
            <person name="Baker S."/>
            <person name="Barry K."/>
            <person name="Bills G."/>
            <person name="Bluhm B."/>
            <person name="Cannon C."/>
            <person name="Castanera R."/>
            <person name="Culley D."/>
            <person name="Daum C."/>
            <person name="Ezra D."/>
            <person name="Gonzalez J."/>
            <person name="Henrissat B."/>
            <person name="Kuo A."/>
            <person name="Liang C."/>
            <person name="Lipzen A."/>
            <person name="Lutzoni F."/>
            <person name="Magnuson J."/>
            <person name="Mondo S."/>
            <person name="Nolan M."/>
            <person name="Ohm R."/>
            <person name="Pangilinan J."/>
            <person name="Park H.-J."/>
            <person name="Ramirez L."/>
            <person name="Alfaro M."/>
            <person name="Sun H."/>
            <person name="Tritt A."/>
            <person name="Yoshinaga Y."/>
            <person name="Zwiers L.-H."/>
            <person name="Turgeon B."/>
            <person name="Goodwin S."/>
            <person name="Spatafora J."/>
            <person name="Crous P."/>
            <person name="Grigoriev I."/>
        </authorList>
    </citation>
    <scope>NUCLEOTIDE SEQUENCE</scope>
    <source>
        <strain evidence="2">CBS 113979</strain>
    </source>
</reference>
<name>A0A6G1HFV4_9PEZI</name>
<evidence type="ECO:0000259" key="1">
    <source>
        <dbReference type="Pfam" id="PF06985"/>
    </source>
</evidence>
<dbReference type="InterPro" id="IPR010730">
    <property type="entry name" value="HET"/>
</dbReference>
<dbReference type="Pfam" id="PF06985">
    <property type="entry name" value="HET"/>
    <property type="match status" value="1"/>
</dbReference>
<accession>A0A6G1HFV4</accession>
<evidence type="ECO:0000313" key="3">
    <source>
        <dbReference type="Proteomes" id="UP000800041"/>
    </source>
</evidence>
<organism evidence="2 3">
    <name type="scientific">Aulographum hederae CBS 113979</name>
    <dbReference type="NCBI Taxonomy" id="1176131"/>
    <lineage>
        <taxon>Eukaryota</taxon>
        <taxon>Fungi</taxon>
        <taxon>Dikarya</taxon>
        <taxon>Ascomycota</taxon>
        <taxon>Pezizomycotina</taxon>
        <taxon>Dothideomycetes</taxon>
        <taxon>Pleosporomycetidae</taxon>
        <taxon>Aulographales</taxon>
        <taxon>Aulographaceae</taxon>
    </lineage>
</organism>
<dbReference type="InterPro" id="IPR052895">
    <property type="entry name" value="HetReg/Transcr_Mod"/>
</dbReference>
<feature type="domain" description="Heterokaryon incompatibility" evidence="1">
    <location>
        <begin position="15"/>
        <end position="195"/>
    </location>
</feature>
<dbReference type="Proteomes" id="UP000800041">
    <property type="component" value="Unassembled WGS sequence"/>
</dbReference>
<gene>
    <name evidence="2" type="ORF">K402DRAFT_322081</name>
</gene>
<evidence type="ECO:0000313" key="2">
    <source>
        <dbReference type="EMBL" id="KAF1991947.1"/>
    </source>
</evidence>
<sequence>MVHVTSLTSENLWPYECLSYTWGDPSDSRMVTLCPRVVQADIFSTAALYPFAPVTANLEAALRHLRSETEDRVLWIDSLSINQDDLEERASQVGMMREIYAKAKEVSVWLGKNEETSLTLHLFAKCLEAEFVRSTGVPQEDILQPSGFGFDASQVKSMESMESDAFSVIPHENALVALADFFDLPWFRRSWVLQEVNCATRVKVLWGRFELTWSSIILAAFWQGQRATEYLKSSLKKRVQHRSGYLPELWLSLAQRGREDPLAITDILFRAREFNATDPRDKIFALLGLGRETRDQPSSHSQLTPNYSKSKTQVYADFTKAHIIRSNSLELLSAVDIFTEDTEGNQDIREVKPGWVPDFDRSIPTIRLLGYPKLYNAAGATTVQYDDTFSESSRWLPLKGFELDRIGKFAPGDFIRAKDFGLTLGSFELPQLYRNMVVPLDHYPTGDDVLQAFILTLTCVGYADPNDDSPEAVLGRILPSSTKASLEADFAAFWKRYEPSMSTLPEARREHLESLSEDGNESYFGYLAGKACVDRRFFVSERGYIGLCPRESLPGDHVVVLYGGSVPYVLRFNHVTAEYYFVGECYVHGMMDGAALEEQTKRSLRPTTFCLS</sequence>
<dbReference type="Pfam" id="PF26639">
    <property type="entry name" value="Het-6_barrel"/>
    <property type="match status" value="1"/>
</dbReference>
<protein>
    <submittedName>
        <fullName evidence="2">HET-domain-containing protein</fullName>
    </submittedName>
</protein>
<keyword evidence="3" id="KW-1185">Reference proteome</keyword>
<dbReference type="AlphaFoldDB" id="A0A6G1HFV4"/>
<dbReference type="OrthoDB" id="5386682at2759"/>